<dbReference type="InterPro" id="IPR017871">
    <property type="entry name" value="ABC_transporter-like_CS"/>
</dbReference>
<evidence type="ECO:0000256" key="2">
    <source>
        <dbReference type="ARBA" id="ARBA00022741"/>
    </source>
</evidence>
<dbReference type="EMBL" id="JAWSTH010000109">
    <property type="protein sequence ID" value="MDW5597908.1"/>
    <property type="molecule type" value="Genomic_DNA"/>
</dbReference>
<keyword evidence="6" id="KW-1185">Reference proteome</keyword>
<dbReference type="InterPro" id="IPR003593">
    <property type="entry name" value="AAA+_ATPase"/>
</dbReference>
<dbReference type="PANTHER" id="PTHR42788:SF2">
    <property type="entry name" value="ABC TRANSPORTER ATP-BINDING PROTEIN"/>
    <property type="match status" value="1"/>
</dbReference>
<dbReference type="InterPro" id="IPR027417">
    <property type="entry name" value="P-loop_NTPase"/>
</dbReference>
<proteinExistence type="predicted"/>
<keyword evidence="3 5" id="KW-0067">ATP-binding</keyword>
<dbReference type="Gene3D" id="3.40.50.300">
    <property type="entry name" value="P-loop containing nucleotide triphosphate hydrolases"/>
    <property type="match status" value="1"/>
</dbReference>
<dbReference type="Proteomes" id="UP001284601">
    <property type="component" value="Unassembled WGS sequence"/>
</dbReference>
<gene>
    <name evidence="5" type="ORF">R7226_26375</name>
</gene>
<keyword evidence="1" id="KW-0813">Transport</keyword>
<dbReference type="CDD" id="cd03293">
    <property type="entry name" value="ABC_NrtD_SsuB_transporters"/>
    <property type="match status" value="1"/>
</dbReference>
<dbReference type="Pfam" id="PF00005">
    <property type="entry name" value="ABC_tran"/>
    <property type="match status" value="1"/>
</dbReference>
<evidence type="ECO:0000313" key="5">
    <source>
        <dbReference type="EMBL" id="MDW5597908.1"/>
    </source>
</evidence>
<reference evidence="6" key="1">
    <citation type="submission" date="2023-07" db="EMBL/GenBank/DDBJ databases">
        <title>Conexibacter stalactiti sp. nov., isolated from stalactites in a lava cave and emended description of the genus Conexibacter.</title>
        <authorList>
            <person name="Lee S.D."/>
        </authorList>
    </citation>
    <scope>NUCLEOTIDE SEQUENCE [LARGE SCALE GENOMIC DNA]</scope>
    <source>
        <strain evidence="6">KCTC 39840</strain>
    </source>
</reference>
<sequence length="248" mass="26155">MEPRPVSTPSGVLVEGAGRTFHGRDGAVEALRGMDLRAAPGETVAVVGASGCGKSTLLELICGLQQPDAGSVRADPAVLMPQRDLLLPWASALDNAALALRARGVGRDEARAQAAPWFERFGLAGFERSRPAALSGGMRQRVAFVRTLLAGKPVLALDEPFAALDALTRQEVQGWLVETLAAEPRTVVLVTHDVEEAVLLADRVVVMSPRPGRAVLSLEVELPRPRSRTDAAVVALREEALLALGLGA</sequence>
<protein>
    <submittedName>
        <fullName evidence="5">ABC transporter ATP-binding protein</fullName>
    </submittedName>
</protein>
<dbReference type="SMART" id="SM00382">
    <property type="entry name" value="AAA"/>
    <property type="match status" value="1"/>
</dbReference>
<keyword evidence="2" id="KW-0547">Nucleotide-binding</keyword>
<dbReference type="GO" id="GO:0005524">
    <property type="term" value="F:ATP binding"/>
    <property type="evidence" value="ECO:0007669"/>
    <property type="project" value="UniProtKB-KW"/>
</dbReference>
<accession>A0ABU4HX73</accession>
<name>A0ABU4HX73_9ACTN</name>
<dbReference type="InterPro" id="IPR003439">
    <property type="entry name" value="ABC_transporter-like_ATP-bd"/>
</dbReference>
<dbReference type="SUPFAM" id="SSF52540">
    <property type="entry name" value="P-loop containing nucleoside triphosphate hydrolases"/>
    <property type="match status" value="1"/>
</dbReference>
<evidence type="ECO:0000313" key="6">
    <source>
        <dbReference type="Proteomes" id="UP001284601"/>
    </source>
</evidence>
<dbReference type="InterPro" id="IPR050166">
    <property type="entry name" value="ABC_transporter_ATP-bind"/>
</dbReference>
<dbReference type="PROSITE" id="PS00211">
    <property type="entry name" value="ABC_TRANSPORTER_1"/>
    <property type="match status" value="1"/>
</dbReference>
<evidence type="ECO:0000256" key="3">
    <source>
        <dbReference type="ARBA" id="ARBA00022840"/>
    </source>
</evidence>
<feature type="domain" description="ABC transporter" evidence="4">
    <location>
        <begin position="12"/>
        <end position="234"/>
    </location>
</feature>
<organism evidence="5 6">
    <name type="scientific">Conexibacter stalactiti</name>
    <dbReference type="NCBI Taxonomy" id="1940611"/>
    <lineage>
        <taxon>Bacteria</taxon>
        <taxon>Bacillati</taxon>
        <taxon>Actinomycetota</taxon>
        <taxon>Thermoleophilia</taxon>
        <taxon>Solirubrobacterales</taxon>
        <taxon>Conexibacteraceae</taxon>
        <taxon>Conexibacter</taxon>
    </lineage>
</organism>
<comment type="caution">
    <text evidence="5">The sequence shown here is derived from an EMBL/GenBank/DDBJ whole genome shotgun (WGS) entry which is preliminary data.</text>
</comment>
<evidence type="ECO:0000256" key="1">
    <source>
        <dbReference type="ARBA" id="ARBA00022448"/>
    </source>
</evidence>
<dbReference type="PANTHER" id="PTHR42788">
    <property type="entry name" value="TAURINE IMPORT ATP-BINDING PROTEIN-RELATED"/>
    <property type="match status" value="1"/>
</dbReference>
<evidence type="ECO:0000259" key="4">
    <source>
        <dbReference type="PROSITE" id="PS50893"/>
    </source>
</evidence>
<dbReference type="PROSITE" id="PS50893">
    <property type="entry name" value="ABC_TRANSPORTER_2"/>
    <property type="match status" value="1"/>
</dbReference>